<dbReference type="GO" id="GO:0030422">
    <property type="term" value="P:siRNA processing"/>
    <property type="evidence" value="ECO:0007669"/>
    <property type="project" value="TreeGrafter"/>
</dbReference>
<keyword evidence="5 8" id="KW-0694">RNA-binding</keyword>
<reference evidence="12" key="1">
    <citation type="submission" date="2021-01" db="EMBL/GenBank/DDBJ databases">
        <title>Adiantum capillus-veneris genome.</title>
        <authorList>
            <person name="Fang Y."/>
            <person name="Liao Q."/>
        </authorList>
    </citation>
    <scope>NUCLEOTIDE SEQUENCE</scope>
    <source>
        <strain evidence="12">H3</strain>
        <tissue evidence="12">Leaf</tissue>
    </source>
</reference>
<evidence type="ECO:0000313" key="13">
    <source>
        <dbReference type="Proteomes" id="UP000886520"/>
    </source>
</evidence>
<dbReference type="Proteomes" id="UP000886520">
    <property type="component" value="Chromosome 4"/>
</dbReference>
<evidence type="ECO:0000313" key="12">
    <source>
        <dbReference type="EMBL" id="KAI5081283.1"/>
    </source>
</evidence>
<dbReference type="GO" id="GO:0003968">
    <property type="term" value="F:RNA-directed RNA polymerase activity"/>
    <property type="evidence" value="ECO:0007669"/>
    <property type="project" value="UniProtKB-KW"/>
</dbReference>
<dbReference type="AlphaFoldDB" id="A0A9D4V7X8"/>
<dbReference type="PANTHER" id="PTHR23079">
    <property type="entry name" value="RNA-DEPENDENT RNA POLYMERASE"/>
    <property type="match status" value="1"/>
</dbReference>
<evidence type="ECO:0000256" key="4">
    <source>
        <dbReference type="ARBA" id="ARBA00022695"/>
    </source>
</evidence>
<dbReference type="Pfam" id="PF26250">
    <property type="entry name" value="RRM_RdRP1_2"/>
    <property type="match status" value="1"/>
</dbReference>
<keyword evidence="6 9" id="KW-0943">RNA-mediated gene silencing</keyword>
<keyword evidence="4 9" id="KW-0548">Nucleotidyltransferase</keyword>
<keyword evidence="3 9" id="KW-0808">Transferase</keyword>
<dbReference type="PROSITE" id="PS50102">
    <property type="entry name" value="RRM"/>
    <property type="match status" value="1"/>
</dbReference>
<protein>
    <recommendedName>
        <fullName evidence="9">RNA-dependent RNA polymerase</fullName>
        <ecNumber evidence="9">2.7.7.48</ecNumber>
    </recommendedName>
</protein>
<comment type="caution">
    <text evidence="12">The sequence shown here is derived from an EMBL/GenBank/DDBJ whole genome shotgun (WGS) entry which is preliminary data.</text>
</comment>
<evidence type="ECO:0000256" key="9">
    <source>
        <dbReference type="RuleBase" id="RU363098"/>
    </source>
</evidence>
<dbReference type="EC" id="2.7.7.48" evidence="9"/>
<dbReference type="SMART" id="SM00360">
    <property type="entry name" value="RRM"/>
    <property type="match status" value="1"/>
</dbReference>
<evidence type="ECO:0000259" key="10">
    <source>
        <dbReference type="PROSITE" id="PS50102"/>
    </source>
</evidence>
<dbReference type="InterPro" id="IPR000504">
    <property type="entry name" value="RRM_dom"/>
</dbReference>
<dbReference type="GO" id="GO:0031380">
    <property type="term" value="C:nuclear RNA-directed RNA polymerase complex"/>
    <property type="evidence" value="ECO:0007669"/>
    <property type="project" value="TreeGrafter"/>
</dbReference>
<feature type="domain" description="RRM" evidence="10">
    <location>
        <begin position="5"/>
        <end position="88"/>
    </location>
</feature>
<dbReference type="InterPro" id="IPR058752">
    <property type="entry name" value="RDRP_C_head"/>
</dbReference>
<name>A0A9D4V7X8_ADICA</name>
<keyword evidence="2 9" id="KW-0696">RNA-directed RNA polymerase</keyword>
<dbReference type="EMBL" id="JABFUD020000004">
    <property type="protein sequence ID" value="KAI5081283.1"/>
    <property type="molecule type" value="Genomic_DNA"/>
</dbReference>
<evidence type="ECO:0000256" key="1">
    <source>
        <dbReference type="ARBA" id="ARBA00005762"/>
    </source>
</evidence>
<organism evidence="12 13">
    <name type="scientific">Adiantum capillus-veneris</name>
    <name type="common">Maidenhair fern</name>
    <dbReference type="NCBI Taxonomy" id="13818"/>
    <lineage>
        <taxon>Eukaryota</taxon>
        <taxon>Viridiplantae</taxon>
        <taxon>Streptophyta</taxon>
        <taxon>Embryophyta</taxon>
        <taxon>Tracheophyta</taxon>
        <taxon>Polypodiopsida</taxon>
        <taxon>Polypodiidae</taxon>
        <taxon>Polypodiales</taxon>
        <taxon>Pteridineae</taxon>
        <taxon>Pteridaceae</taxon>
        <taxon>Vittarioideae</taxon>
        <taxon>Adiantum</taxon>
    </lineage>
</organism>
<dbReference type="InterPro" id="IPR057596">
    <property type="entry name" value="RDRP_core"/>
</dbReference>
<dbReference type="GO" id="GO:0003723">
    <property type="term" value="F:RNA binding"/>
    <property type="evidence" value="ECO:0007669"/>
    <property type="project" value="UniProtKB-UniRule"/>
</dbReference>
<dbReference type="SUPFAM" id="SSF54928">
    <property type="entry name" value="RNA-binding domain, RBD"/>
    <property type="match status" value="1"/>
</dbReference>
<accession>A0A9D4V7X8</accession>
<evidence type="ECO:0000256" key="3">
    <source>
        <dbReference type="ARBA" id="ARBA00022679"/>
    </source>
</evidence>
<dbReference type="OrthoDB" id="6513042at2759"/>
<dbReference type="InterPro" id="IPR007855">
    <property type="entry name" value="RDRP"/>
</dbReference>
<evidence type="ECO:0000256" key="7">
    <source>
        <dbReference type="ARBA" id="ARBA00048744"/>
    </source>
</evidence>
<dbReference type="Gene3D" id="3.30.70.330">
    <property type="match status" value="1"/>
</dbReference>
<dbReference type="Pfam" id="PF26253">
    <property type="entry name" value="RdRP_head"/>
    <property type="match status" value="1"/>
</dbReference>
<evidence type="ECO:0000313" key="11">
    <source>
        <dbReference type="EMBL" id="KAI5080567.1"/>
    </source>
</evidence>
<comment type="similarity">
    <text evidence="1 9">Belongs to the RdRP family.</text>
</comment>
<proteinExistence type="inferred from homology"/>
<keyword evidence="13" id="KW-1185">Reference proteome</keyword>
<evidence type="ECO:0000256" key="6">
    <source>
        <dbReference type="ARBA" id="ARBA00023158"/>
    </source>
</evidence>
<dbReference type="InterPro" id="IPR012677">
    <property type="entry name" value="Nucleotide-bd_a/b_plait_sf"/>
</dbReference>
<dbReference type="InterPro" id="IPR058763">
    <property type="entry name" value="RRM_RDR1/2-like"/>
</dbReference>
<evidence type="ECO:0000256" key="5">
    <source>
        <dbReference type="ARBA" id="ARBA00022884"/>
    </source>
</evidence>
<dbReference type="Pfam" id="PF05183">
    <property type="entry name" value="RdRP"/>
    <property type="match status" value="1"/>
</dbReference>
<dbReference type="InterPro" id="IPR035979">
    <property type="entry name" value="RBD_domain_sf"/>
</dbReference>
<dbReference type="Pfam" id="PF24823">
    <property type="entry name" value="PH_RDR2"/>
    <property type="match status" value="1"/>
</dbReference>
<dbReference type="PANTHER" id="PTHR23079:SF5">
    <property type="entry name" value="RNA-DEPENDENT RNA POLYMERASE 2"/>
    <property type="match status" value="1"/>
</dbReference>
<comment type="catalytic activity">
    <reaction evidence="7 9">
        <text>RNA(n) + a ribonucleoside 5'-triphosphate = RNA(n+1) + diphosphate</text>
        <dbReference type="Rhea" id="RHEA:21248"/>
        <dbReference type="Rhea" id="RHEA-COMP:14527"/>
        <dbReference type="Rhea" id="RHEA-COMP:17342"/>
        <dbReference type="ChEBI" id="CHEBI:33019"/>
        <dbReference type="ChEBI" id="CHEBI:61557"/>
        <dbReference type="ChEBI" id="CHEBI:140395"/>
        <dbReference type="EC" id="2.7.7.48"/>
    </reaction>
</comment>
<dbReference type="InterPro" id="IPR057590">
    <property type="entry name" value="PH_RDR1/2-like"/>
</dbReference>
<sequence>MTISCTVRVSKIPFTAIAEELVEFLESSIGSNTVFACKIHTEKPNWKSKGFGFVQFEAETAAIEAVELARKCKLRFQQRVLQIDFEPRQLFDRPQIRFHAISLHMGWLATKSEFHSLWSANLLVTIALDCTKGKLVLVFDKTSISTRYKLTWNLRSLEIGGTQNEIGQSSRTFLLLQAKFAPKIRRKLKLNSLKRGKESVSDRFTFVRDNSEDQEHLWCRCADFTEKGCIAQSSSYYLEISAAEKHLYQVFTDTLLNVHAFEEFGDIAINPGECNSQTQDKCLRKLAVSKLDEGLIQMNRLIVTPTKEYFVGPETEVSNRVTRHYKDNIGNFIRVHFADEDMSSLSARILEIASDRFLETRVRPERTEIYYRIRKILDQGIRFGGKMYEFLAFSSSQLREHSVWMFASDQTTTCDGIRSWMGDFSKFRNVASCAARMGQCFSASKQGPDVYEDEIEEIPDIERWSGGVKYCFSDGIGKISPVFGAEVAMKCGYESTRQEVLAPSAFQIRYGGYKGVVAIDPSSSHKLSLRPSMKKFHSNHSTLDVLEWSRFLPCYLNRQVISLLSTLGVEDQVFEVLQRERISSLDGVMTDREDALQMLQTSCAGDYCNVTVQMLLCGYNPSDEPFLFSMMWAFRSAQIQQICKKSKIFVPKGRILMGCLDEYGCLNYGQVFVKVSSLDGTASVIKGTVVITKNPCLHPGDIRVLQAVDSHSLQHMVDCVVFPQKGTRPHPNECSGSDLDGDLYFVAWDERLVPPTVEVPMEYYAPNSIALDHPPTLEEIHTYFVDYMSNDSLGTIANAHVVFADQEPEKARSQKCLKLAELASIAVDFPKTGVSAMLPRSLRPQAYPDFMEKIGKKSYISSGVIGKLYRAAKEAISANTLLRSAKESTGHYDPDLVVNGFEDHVERALVYKSLYYEKLTALMEFYGVQNEAEMLTGFFSELRQTFSNTSKEVEERIQNAVLALKGEAKSWFKDMQNTDDPSQEYAIASAWYHVTYHPTFHHEEGPASNDKACLLSFPWVNYDKLLEIKRYMKLFRNRSCNDP</sequence>
<evidence type="ECO:0000256" key="8">
    <source>
        <dbReference type="PROSITE-ProRule" id="PRU00176"/>
    </source>
</evidence>
<comment type="function">
    <text evidence="9">Probably involved in the RNA silencing pathway and required for the generation of small interfering RNAs (siRNAs).</text>
</comment>
<evidence type="ECO:0000256" key="2">
    <source>
        <dbReference type="ARBA" id="ARBA00022484"/>
    </source>
</evidence>
<gene>
    <name evidence="11" type="ORF">GOP47_0003750</name>
    <name evidence="12" type="ORF">GOP47_0004466</name>
</gene>
<dbReference type="EMBL" id="JABFUD020000004">
    <property type="protein sequence ID" value="KAI5080567.1"/>
    <property type="molecule type" value="Genomic_DNA"/>
</dbReference>